<gene>
    <name evidence="1" type="ORF">POL67_14085</name>
</gene>
<sequence>MSRGLRGRDGVGRLGTVVFAALVLLGAGCGKVESGDQDGCVPSCPTLCTPSSKTCKGTVAETCAADGQSRESIDCATEGLVCAEGACVPSETCAEGACMPSEACGDEACGGGETFASCPEDCEPVCAPNTKMCEGNVAKVCASDGGSWMTFDCTLVLQVCHEGSCFGSSVCGDGACVGIETPASCPDDCPEATCGDGVCDPNEPMPCPQDCP</sequence>
<dbReference type="Proteomes" id="UP001221411">
    <property type="component" value="Unassembled WGS sequence"/>
</dbReference>
<accession>A0ABT5ELZ0</accession>
<organism evidence="1 2">
    <name type="scientific">Polyangium mundeleinium</name>
    <dbReference type="NCBI Taxonomy" id="2995306"/>
    <lineage>
        <taxon>Bacteria</taxon>
        <taxon>Pseudomonadati</taxon>
        <taxon>Myxococcota</taxon>
        <taxon>Polyangia</taxon>
        <taxon>Polyangiales</taxon>
        <taxon>Polyangiaceae</taxon>
        <taxon>Polyangium</taxon>
    </lineage>
</organism>
<protein>
    <recommendedName>
        <fullName evidence="3">Tryptophan synthase alpha chain</fullName>
    </recommendedName>
</protein>
<comment type="caution">
    <text evidence="1">The sequence shown here is derived from an EMBL/GenBank/DDBJ whole genome shotgun (WGS) entry which is preliminary data.</text>
</comment>
<evidence type="ECO:0008006" key="3">
    <source>
        <dbReference type="Google" id="ProtNLM"/>
    </source>
</evidence>
<evidence type="ECO:0000313" key="2">
    <source>
        <dbReference type="Proteomes" id="UP001221411"/>
    </source>
</evidence>
<proteinExistence type="predicted"/>
<dbReference type="EMBL" id="JAQNDO010000001">
    <property type="protein sequence ID" value="MDC0742479.1"/>
    <property type="molecule type" value="Genomic_DNA"/>
</dbReference>
<keyword evidence="2" id="KW-1185">Reference proteome</keyword>
<dbReference type="PROSITE" id="PS51257">
    <property type="entry name" value="PROKAR_LIPOPROTEIN"/>
    <property type="match status" value="1"/>
</dbReference>
<evidence type="ECO:0000313" key="1">
    <source>
        <dbReference type="EMBL" id="MDC0742479.1"/>
    </source>
</evidence>
<name>A0ABT5ELZ0_9BACT</name>
<reference evidence="1 2" key="1">
    <citation type="submission" date="2022-11" db="EMBL/GenBank/DDBJ databases">
        <title>Minimal conservation of predation-associated metabolite biosynthetic gene clusters underscores biosynthetic potential of Myxococcota including descriptions for ten novel species: Archangium lansinium sp. nov., Myxococcus landrumus sp. nov., Nannocystis bai.</title>
        <authorList>
            <person name="Ahearne A."/>
            <person name="Stevens C."/>
            <person name="Dowd S."/>
        </authorList>
    </citation>
    <scope>NUCLEOTIDE SEQUENCE [LARGE SCALE GENOMIC DNA]</scope>
    <source>
        <strain evidence="1 2">RJM3</strain>
    </source>
</reference>
<dbReference type="RefSeq" id="WP_271917850.1">
    <property type="nucleotide sequence ID" value="NZ_JAQNDO010000001.1"/>
</dbReference>